<organism evidence="1 2">
    <name type="scientific">Durusdinium trenchii</name>
    <dbReference type="NCBI Taxonomy" id="1381693"/>
    <lineage>
        <taxon>Eukaryota</taxon>
        <taxon>Sar</taxon>
        <taxon>Alveolata</taxon>
        <taxon>Dinophyceae</taxon>
        <taxon>Suessiales</taxon>
        <taxon>Symbiodiniaceae</taxon>
        <taxon>Durusdinium</taxon>
    </lineage>
</organism>
<keyword evidence="2" id="KW-1185">Reference proteome</keyword>
<dbReference type="Proteomes" id="UP001642484">
    <property type="component" value="Unassembled WGS sequence"/>
</dbReference>
<protein>
    <submittedName>
        <fullName evidence="1">Uncharacterized protein</fullName>
    </submittedName>
</protein>
<dbReference type="EMBL" id="CAXAMN010025815">
    <property type="protein sequence ID" value="CAK9098526.1"/>
    <property type="molecule type" value="Genomic_DNA"/>
</dbReference>
<evidence type="ECO:0000313" key="1">
    <source>
        <dbReference type="EMBL" id="CAK9098526.1"/>
    </source>
</evidence>
<name>A0ABP0RH26_9DINO</name>
<gene>
    <name evidence="1" type="ORF">CCMP2556_LOCUS46688</name>
</gene>
<sequence>MARLANVTHSDRVVRRNLLEAKIMTRLVQANQRKGQYDQEKDHDILFLINSCGAWQFFNHEQGDRGQPLLVSKPLASQGSFGEHRSADGCRRDFSCLHRFAFLTRKQPYNTSLLFVYRP</sequence>
<reference evidence="1 2" key="1">
    <citation type="submission" date="2024-02" db="EMBL/GenBank/DDBJ databases">
        <authorList>
            <person name="Chen Y."/>
            <person name="Shah S."/>
            <person name="Dougan E. K."/>
            <person name="Thang M."/>
            <person name="Chan C."/>
        </authorList>
    </citation>
    <scope>NUCLEOTIDE SEQUENCE [LARGE SCALE GENOMIC DNA]</scope>
</reference>
<proteinExistence type="predicted"/>
<comment type="caution">
    <text evidence="1">The sequence shown here is derived from an EMBL/GenBank/DDBJ whole genome shotgun (WGS) entry which is preliminary data.</text>
</comment>
<accession>A0ABP0RH26</accession>
<evidence type="ECO:0000313" key="2">
    <source>
        <dbReference type="Proteomes" id="UP001642484"/>
    </source>
</evidence>